<accession>A0A9X2WKI9</accession>
<dbReference type="SUPFAM" id="SSF48179">
    <property type="entry name" value="6-phosphogluconate dehydrogenase C-terminal domain-like"/>
    <property type="match status" value="1"/>
</dbReference>
<dbReference type="GO" id="GO:0005737">
    <property type="term" value="C:cytoplasm"/>
    <property type="evidence" value="ECO:0007669"/>
    <property type="project" value="TreeGrafter"/>
</dbReference>
<comment type="pathway">
    <text evidence="1 10">Cofactor biosynthesis; (R)-pantothenate biosynthesis; (R)-pantoate from 3-methyl-2-oxobutanoate: step 2/2.</text>
</comment>
<evidence type="ECO:0000256" key="9">
    <source>
        <dbReference type="ARBA" id="ARBA00048793"/>
    </source>
</evidence>
<dbReference type="InterPro" id="IPR013328">
    <property type="entry name" value="6PGD_dom2"/>
</dbReference>
<dbReference type="EC" id="1.1.1.169" evidence="3 10"/>
<keyword evidence="7 10" id="KW-0560">Oxidoreductase</keyword>
<evidence type="ECO:0000256" key="6">
    <source>
        <dbReference type="ARBA" id="ARBA00022857"/>
    </source>
</evidence>
<dbReference type="InterPro" id="IPR036291">
    <property type="entry name" value="NAD(P)-bd_dom_sf"/>
</dbReference>
<dbReference type="PANTHER" id="PTHR43765">
    <property type="entry name" value="2-DEHYDROPANTOATE 2-REDUCTASE-RELATED"/>
    <property type="match status" value="1"/>
</dbReference>
<dbReference type="GO" id="GO:0050661">
    <property type="term" value="F:NADP binding"/>
    <property type="evidence" value="ECO:0007669"/>
    <property type="project" value="TreeGrafter"/>
</dbReference>
<dbReference type="Pfam" id="PF02558">
    <property type="entry name" value="ApbA"/>
    <property type="match status" value="1"/>
</dbReference>
<dbReference type="Gene3D" id="1.10.1040.10">
    <property type="entry name" value="N-(1-d-carboxylethyl)-l-norvaline Dehydrogenase, domain 2"/>
    <property type="match status" value="1"/>
</dbReference>
<dbReference type="NCBIfam" id="TIGR00745">
    <property type="entry name" value="apbA_panE"/>
    <property type="match status" value="1"/>
</dbReference>
<feature type="domain" description="Ketopantoate reductase C-terminal" evidence="12">
    <location>
        <begin position="184"/>
        <end position="318"/>
    </location>
</feature>
<keyword evidence="14" id="KW-1185">Reference proteome</keyword>
<dbReference type="AlphaFoldDB" id="A0A9X2WKI9"/>
<evidence type="ECO:0000256" key="3">
    <source>
        <dbReference type="ARBA" id="ARBA00013014"/>
    </source>
</evidence>
<dbReference type="SUPFAM" id="SSF51735">
    <property type="entry name" value="NAD(P)-binding Rossmann-fold domains"/>
    <property type="match status" value="1"/>
</dbReference>
<evidence type="ECO:0000259" key="12">
    <source>
        <dbReference type="Pfam" id="PF08546"/>
    </source>
</evidence>
<dbReference type="Pfam" id="PF08546">
    <property type="entry name" value="ApbA_C"/>
    <property type="match status" value="1"/>
</dbReference>
<dbReference type="EMBL" id="JAMTCD010000002">
    <property type="protein sequence ID" value="MCT7940602.1"/>
    <property type="molecule type" value="Genomic_DNA"/>
</dbReference>
<evidence type="ECO:0000256" key="7">
    <source>
        <dbReference type="ARBA" id="ARBA00023002"/>
    </source>
</evidence>
<gene>
    <name evidence="13" type="ORF">NE535_02115</name>
</gene>
<evidence type="ECO:0000256" key="10">
    <source>
        <dbReference type="RuleBase" id="RU362068"/>
    </source>
</evidence>
<dbReference type="InterPro" id="IPR013752">
    <property type="entry name" value="KPA_reductase"/>
</dbReference>
<comment type="function">
    <text evidence="10">Catalyzes the NADPH-dependent reduction of ketopantoate into pantoic acid.</text>
</comment>
<reference evidence="13" key="1">
    <citation type="journal article" date="2023" name="Int. J. Syst. Evol. Microbiol.">
        <title>&lt;i&gt;Shewanella septentrionalis&lt;/i&gt; sp. nov. and &lt;i&gt;Shewanella holmiensis&lt;/i&gt; sp. nov., isolated from Baltic Sea water and sediments.</title>
        <authorList>
            <person name="Martin-Rodriguez A.J."/>
            <person name="Thorell K."/>
            <person name="Joffre E."/>
            <person name="Jensie-Markopoulos S."/>
            <person name="Moore E.R.B."/>
            <person name="Sjoling A."/>
        </authorList>
    </citation>
    <scope>NUCLEOTIDE SEQUENCE</scope>
    <source>
        <strain evidence="13">SP1S2-7</strain>
    </source>
</reference>
<evidence type="ECO:0000256" key="1">
    <source>
        <dbReference type="ARBA" id="ARBA00004994"/>
    </source>
</evidence>
<evidence type="ECO:0000256" key="2">
    <source>
        <dbReference type="ARBA" id="ARBA00007870"/>
    </source>
</evidence>
<feature type="domain" description="Ketopantoate reductase N-terminal" evidence="11">
    <location>
        <begin position="3"/>
        <end position="151"/>
    </location>
</feature>
<proteinExistence type="inferred from homology"/>
<evidence type="ECO:0000313" key="13">
    <source>
        <dbReference type="EMBL" id="MCT7940602.1"/>
    </source>
</evidence>
<keyword evidence="5 10" id="KW-0566">Pantothenate biosynthesis</keyword>
<evidence type="ECO:0000256" key="4">
    <source>
        <dbReference type="ARBA" id="ARBA00019465"/>
    </source>
</evidence>
<comment type="similarity">
    <text evidence="2 10">Belongs to the ketopantoate reductase family.</text>
</comment>
<dbReference type="InterPro" id="IPR050838">
    <property type="entry name" value="Ketopantoate_reductase"/>
</dbReference>
<sequence>MNIAVYGAGSTGCYLAAELLLAELDVSLICRERIKHSIINNKGIHISDYLGMSQSVMPTEMITDVEHAPHIAAHFDVVFVTVKCHQLTQSYPQLLTITHANSSIVFMQNGLGSFDLAAQHLPQRKCYQGITPFNVLQLANGCFHKGTEGQFIWPLCHHTQHISHTMSQHGLSCQLHDDMAAVINGKLLLNLNNALNAICDLPIQAQLKQRPFRRLLAQAMQEWLNVCQQANRPVAQLTKVPPKWVPVILNLPNGLFSMLAKSMLDIDPKARSSMWEDIQAKRLTEIDFLNGAVVKLGQQYHVATPINQRICAAIKRLEQGETLDISQLNPNRLTD</sequence>
<dbReference type="InterPro" id="IPR003710">
    <property type="entry name" value="ApbA"/>
</dbReference>
<name>A0A9X2WKI9_9GAMM</name>
<comment type="caution">
    <text evidence="13">The sequence shown here is derived from an EMBL/GenBank/DDBJ whole genome shotgun (WGS) entry which is preliminary data.</text>
</comment>
<evidence type="ECO:0000256" key="5">
    <source>
        <dbReference type="ARBA" id="ARBA00022655"/>
    </source>
</evidence>
<dbReference type="InterPro" id="IPR008927">
    <property type="entry name" value="6-PGluconate_DH-like_C_sf"/>
</dbReference>
<dbReference type="RefSeq" id="WP_261297046.1">
    <property type="nucleotide sequence ID" value="NZ_JAMTCD010000002.1"/>
</dbReference>
<protein>
    <recommendedName>
        <fullName evidence="4 10">2-dehydropantoate 2-reductase</fullName>
        <ecNumber evidence="3 10">1.1.1.169</ecNumber>
    </recommendedName>
    <alternativeName>
        <fullName evidence="8 10">Ketopantoate reductase</fullName>
    </alternativeName>
</protein>
<keyword evidence="6 10" id="KW-0521">NADP</keyword>
<evidence type="ECO:0000259" key="11">
    <source>
        <dbReference type="Pfam" id="PF02558"/>
    </source>
</evidence>
<dbReference type="GO" id="GO:0015940">
    <property type="term" value="P:pantothenate biosynthetic process"/>
    <property type="evidence" value="ECO:0007669"/>
    <property type="project" value="UniProtKB-KW"/>
</dbReference>
<dbReference type="Proteomes" id="UP001155546">
    <property type="component" value="Unassembled WGS sequence"/>
</dbReference>
<dbReference type="PANTHER" id="PTHR43765:SF2">
    <property type="entry name" value="2-DEHYDROPANTOATE 2-REDUCTASE"/>
    <property type="match status" value="1"/>
</dbReference>
<dbReference type="Gene3D" id="3.40.50.720">
    <property type="entry name" value="NAD(P)-binding Rossmann-like Domain"/>
    <property type="match status" value="1"/>
</dbReference>
<comment type="catalytic activity">
    <reaction evidence="9 10">
        <text>(R)-pantoate + NADP(+) = 2-dehydropantoate + NADPH + H(+)</text>
        <dbReference type="Rhea" id="RHEA:16233"/>
        <dbReference type="ChEBI" id="CHEBI:11561"/>
        <dbReference type="ChEBI" id="CHEBI:15378"/>
        <dbReference type="ChEBI" id="CHEBI:15980"/>
        <dbReference type="ChEBI" id="CHEBI:57783"/>
        <dbReference type="ChEBI" id="CHEBI:58349"/>
        <dbReference type="EC" id="1.1.1.169"/>
    </reaction>
</comment>
<organism evidence="13 14">
    <name type="scientific">Shewanella holmiensis</name>
    <dbReference type="NCBI Taxonomy" id="2952222"/>
    <lineage>
        <taxon>Bacteria</taxon>
        <taxon>Pseudomonadati</taxon>
        <taxon>Pseudomonadota</taxon>
        <taxon>Gammaproteobacteria</taxon>
        <taxon>Alteromonadales</taxon>
        <taxon>Shewanellaceae</taxon>
        <taxon>Shewanella</taxon>
    </lineage>
</organism>
<dbReference type="GO" id="GO:0008677">
    <property type="term" value="F:2-dehydropantoate 2-reductase activity"/>
    <property type="evidence" value="ECO:0007669"/>
    <property type="project" value="UniProtKB-EC"/>
</dbReference>
<dbReference type="InterPro" id="IPR013332">
    <property type="entry name" value="KPR_N"/>
</dbReference>
<evidence type="ECO:0000256" key="8">
    <source>
        <dbReference type="ARBA" id="ARBA00032024"/>
    </source>
</evidence>
<evidence type="ECO:0000313" key="14">
    <source>
        <dbReference type="Proteomes" id="UP001155546"/>
    </source>
</evidence>